<feature type="domain" description="Transcription regulator TrmB N-terminal" evidence="1">
    <location>
        <begin position="10"/>
        <end position="80"/>
    </location>
</feature>
<dbReference type="Pfam" id="PF01978">
    <property type="entry name" value="TrmB"/>
    <property type="match status" value="1"/>
</dbReference>
<dbReference type="PANTHER" id="PTHR34293">
    <property type="entry name" value="HTH-TYPE TRANSCRIPTIONAL REGULATOR TRMBL2"/>
    <property type="match status" value="1"/>
</dbReference>
<dbReference type="InterPro" id="IPR051797">
    <property type="entry name" value="TrmB-like"/>
</dbReference>
<proteinExistence type="predicted"/>
<dbReference type="InterPro" id="IPR036388">
    <property type="entry name" value="WH-like_DNA-bd_sf"/>
</dbReference>
<dbReference type="Proteomes" id="UP000199427">
    <property type="component" value="Unassembled WGS sequence"/>
</dbReference>
<dbReference type="SUPFAM" id="SSF46785">
    <property type="entry name" value="Winged helix' DNA-binding domain"/>
    <property type="match status" value="1"/>
</dbReference>
<protein>
    <submittedName>
        <fullName evidence="2">Sugar-specific transcriptional regulator TrmB</fullName>
    </submittedName>
</protein>
<dbReference type="Gene3D" id="1.10.10.10">
    <property type="entry name" value="Winged helix-like DNA-binding domain superfamily/Winged helix DNA-binding domain"/>
    <property type="match status" value="1"/>
</dbReference>
<dbReference type="OrthoDB" id="1493540at2"/>
<dbReference type="InterPro" id="IPR036390">
    <property type="entry name" value="WH_DNA-bd_sf"/>
</dbReference>
<dbReference type="EMBL" id="FOES01000047">
    <property type="protein sequence ID" value="SER10564.1"/>
    <property type="molecule type" value="Genomic_DNA"/>
</dbReference>
<name>A0A1H9LGM7_9BACI</name>
<dbReference type="STRING" id="571933.SAMN05216362_14723"/>
<sequence>MKIQKTIDTLKKLGFTEYEAKVYIALLQEHPLNGNSIAIKSGVPSPKIYETLQKMLDKGYVFTVYSSEKSASKHYSPLPYDDLINSIENEFLSDITLVKSSLNTITHTSNLNWTELFVIEGYGIHQSQ</sequence>
<dbReference type="AlphaFoldDB" id="A0A1H9LGM7"/>
<keyword evidence="3" id="KW-1185">Reference proteome</keyword>
<organism evidence="2 3">
    <name type="scientific">Piscibacillus halophilus</name>
    <dbReference type="NCBI Taxonomy" id="571933"/>
    <lineage>
        <taxon>Bacteria</taxon>
        <taxon>Bacillati</taxon>
        <taxon>Bacillota</taxon>
        <taxon>Bacilli</taxon>
        <taxon>Bacillales</taxon>
        <taxon>Bacillaceae</taxon>
        <taxon>Piscibacillus</taxon>
    </lineage>
</organism>
<dbReference type="RefSeq" id="WP_091775633.1">
    <property type="nucleotide sequence ID" value="NZ_FOES01000047.1"/>
</dbReference>
<gene>
    <name evidence="2" type="ORF">SAMN05216362_14723</name>
</gene>
<dbReference type="PANTHER" id="PTHR34293:SF1">
    <property type="entry name" value="HTH-TYPE TRANSCRIPTIONAL REGULATOR TRMBL2"/>
    <property type="match status" value="1"/>
</dbReference>
<accession>A0A1H9LGM7</accession>
<evidence type="ECO:0000313" key="3">
    <source>
        <dbReference type="Proteomes" id="UP000199427"/>
    </source>
</evidence>
<dbReference type="InterPro" id="IPR002831">
    <property type="entry name" value="Tscrpt_reg_TrmB_N"/>
</dbReference>
<evidence type="ECO:0000259" key="1">
    <source>
        <dbReference type="Pfam" id="PF01978"/>
    </source>
</evidence>
<evidence type="ECO:0000313" key="2">
    <source>
        <dbReference type="EMBL" id="SER10564.1"/>
    </source>
</evidence>
<reference evidence="2 3" key="1">
    <citation type="submission" date="2016-10" db="EMBL/GenBank/DDBJ databases">
        <authorList>
            <person name="de Groot N.N."/>
        </authorList>
    </citation>
    <scope>NUCLEOTIDE SEQUENCE [LARGE SCALE GENOMIC DNA]</scope>
    <source>
        <strain evidence="2 3">DSM 21633</strain>
    </source>
</reference>